<comment type="similarity">
    <text evidence="3">Belongs to the serine/threonine dehydratase family.</text>
</comment>
<accession>A0A849AEJ5</accession>
<dbReference type="FunFam" id="3.40.50.1100:FF:000007">
    <property type="entry name" value="L-threonine dehydratase catabolic TdcB"/>
    <property type="match status" value="1"/>
</dbReference>
<dbReference type="GO" id="GO:1901605">
    <property type="term" value="P:alpha-amino acid metabolic process"/>
    <property type="evidence" value="ECO:0007669"/>
    <property type="project" value="UniProtKB-ARBA"/>
</dbReference>
<evidence type="ECO:0000313" key="10">
    <source>
        <dbReference type="EMBL" id="NNG38859.1"/>
    </source>
</evidence>
<dbReference type="EMBL" id="JABENB010000001">
    <property type="protein sequence ID" value="NNG38859.1"/>
    <property type="molecule type" value="Genomic_DNA"/>
</dbReference>
<dbReference type="EC" id="4.3.1.19" evidence="4"/>
<keyword evidence="6 10" id="KW-0456">Lyase</keyword>
<evidence type="ECO:0000256" key="2">
    <source>
        <dbReference type="ARBA" id="ARBA00001933"/>
    </source>
</evidence>
<evidence type="ECO:0000256" key="3">
    <source>
        <dbReference type="ARBA" id="ARBA00010869"/>
    </source>
</evidence>
<dbReference type="InterPro" id="IPR001926">
    <property type="entry name" value="TrpB-like_PALP"/>
</dbReference>
<feature type="domain" description="Tryptophan synthase beta chain-like PALP" evidence="9">
    <location>
        <begin position="21"/>
        <end position="305"/>
    </location>
</feature>
<name>A0A849AEJ5_9MICO</name>
<dbReference type="NCBIfam" id="NF005454">
    <property type="entry name" value="PRK07048.1"/>
    <property type="match status" value="1"/>
</dbReference>
<dbReference type="GO" id="GO:0005524">
    <property type="term" value="F:ATP binding"/>
    <property type="evidence" value="ECO:0007669"/>
    <property type="project" value="TreeGrafter"/>
</dbReference>
<evidence type="ECO:0000256" key="7">
    <source>
        <dbReference type="ARBA" id="ARBA00025527"/>
    </source>
</evidence>
<evidence type="ECO:0000256" key="8">
    <source>
        <dbReference type="ARBA" id="ARBA00031427"/>
    </source>
</evidence>
<evidence type="ECO:0000256" key="6">
    <source>
        <dbReference type="ARBA" id="ARBA00023239"/>
    </source>
</evidence>
<protein>
    <recommendedName>
        <fullName evidence="4">threonine ammonia-lyase</fullName>
        <ecNumber evidence="4">4.3.1.19</ecNumber>
    </recommendedName>
    <alternativeName>
        <fullName evidence="8">Threonine deaminase</fullName>
    </alternativeName>
</protein>
<proteinExistence type="inferred from homology"/>
<dbReference type="PANTHER" id="PTHR43050:SF1">
    <property type="entry name" value="SERINE RACEMASE"/>
    <property type="match status" value="1"/>
</dbReference>
<comment type="cofactor">
    <cofactor evidence="2">
        <name>pyridoxal 5'-phosphate</name>
        <dbReference type="ChEBI" id="CHEBI:597326"/>
    </cofactor>
</comment>
<evidence type="ECO:0000256" key="4">
    <source>
        <dbReference type="ARBA" id="ARBA00012096"/>
    </source>
</evidence>
<dbReference type="GO" id="GO:0008721">
    <property type="term" value="F:D-serine ammonia-lyase activity"/>
    <property type="evidence" value="ECO:0007669"/>
    <property type="project" value="TreeGrafter"/>
</dbReference>
<dbReference type="FunFam" id="3.40.50.1100:FF:000005">
    <property type="entry name" value="Threonine dehydratase catabolic"/>
    <property type="match status" value="1"/>
</dbReference>
<evidence type="ECO:0000256" key="5">
    <source>
        <dbReference type="ARBA" id="ARBA00022898"/>
    </source>
</evidence>
<dbReference type="GO" id="GO:0003941">
    <property type="term" value="F:L-serine ammonia-lyase activity"/>
    <property type="evidence" value="ECO:0007669"/>
    <property type="project" value="TreeGrafter"/>
</dbReference>
<dbReference type="RefSeq" id="WP_171153083.1">
    <property type="nucleotide sequence ID" value="NZ_JABENB010000001.1"/>
</dbReference>
<dbReference type="SUPFAM" id="SSF53686">
    <property type="entry name" value="Tryptophan synthase beta subunit-like PLP-dependent enzymes"/>
    <property type="match status" value="1"/>
</dbReference>
<keyword evidence="5" id="KW-0663">Pyridoxal phosphate</keyword>
<comment type="catalytic activity">
    <reaction evidence="1">
        <text>L-threonine = 2-oxobutanoate + NH4(+)</text>
        <dbReference type="Rhea" id="RHEA:22108"/>
        <dbReference type="ChEBI" id="CHEBI:16763"/>
        <dbReference type="ChEBI" id="CHEBI:28938"/>
        <dbReference type="ChEBI" id="CHEBI:57926"/>
        <dbReference type="EC" id="4.3.1.19"/>
    </reaction>
</comment>
<dbReference type="CDD" id="cd01562">
    <property type="entry name" value="Thr-dehyd"/>
    <property type="match status" value="1"/>
</dbReference>
<sequence>MSAIDFADVQAAASRIAGVAHRTPVVTSRRLDDELGIELHLKCENLQRMGAFKFRGAYNRLAQLSPDERRAGVVAFSSGNHAQAVALAAGLLGIPATIVMPTDAPQIKLVATRGYGATIVPYDRRTEDRAAIAADLAERESRTVVPPFDDPAIMAGQGTAALELMQEVADLDAVIAPLGGGGLLSGTAVAVHGMRSATRVFGAEPAAGNDGKRSFDSGEIVTIDVPETLADGAQTTALGALTFPIIREQVEDIVLATDDELAAGMRSLAHTCKLVVEPTGALAYAAARVLAPTMPGARVGVILSGGNVDLDRFARLVADAG</sequence>
<dbReference type="GO" id="GO:0030170">
    <property type="term" value="F:pyridoxal phosphate binding"/>
    <property type="evidence" value="ECO:0007669"/>
    <property type="project" value="TreeGrafter"/>
</dbReference>
<evidence type="ECO:0000313" key="11">
    <source>
        <dbReference type="Proteomes" id="UP000557772"/>
    </source>
</evidence>
<dbReference type="GO" id="GO:0030378">
    <property type="term" value="F:serine racemase activity"/>
    <property type="evidence" value="ECO:0007669"/>
    <property type="project" value="TreeGrafter"/>
</dbReference>
<evidence type="ECO:0000259" key="9">
    <source>
        <dbReference type="Pfam" id="PF00291"/>
    </source>
</evidence>
<gene>
    <name evidence="10" type="ORF">HJ588_06175</name>
</gene>
<dbReference type="InterPro" id="IPR036052">
    <property type="entry name" value="TrpB-like_PALP_sf"/>
</dbReference>
<dbReference type="PANTHER" id="PTHR43050">
    <property type="entry name" value="SERINE / THREONINE RACEMASE FAMILY MEMBER"/>
    <property type="match status" value="1"/>
</dbReference>
<dbReference type="GO" id="GO:0018114">
    <property type="term" value="F:threonine racemase activity"/>
    <property type="evidence" value="ECO:0007669"/>
    <property type="project" value="TreeGrafter"/>
</dbReference>
<dbReference type="Proteomes" id="UP000557772">
    <property type="component" value="Unassembled WGS sequence"/>
</dbReference>
<comment type="function">
    <text evidence="7">Catalyzes the anaerobic formation of alpha-ketobutyrate and ammonia from threonine in a two-step reaction. The first step involved a dehydration of threonine and a production of enamine intermediates (aminocrotonate), which tautomerizes to its imine form (iminobutyrate). Both intermediates are unstable and short-lived. The second step is the nonenzymatic hydrolysis of the enamine/imine intermediates to form 2-ketobutyrate and free ammonia. In the low water environment of the cell, the second step is accelerated by RidA.</text>
</comment>
<comment type="caution">
    <text evidence="10">The sequence shown here is derived from an EMBL/GenBank/DDBJ whole genome shotgun (WGS) entry which is preliminary data.</text>
</comment>
<dbReference type="GO" id="GO:0004794">
    <property type="term" value="F:threonine deaminase activity"/>
    <property type="evidence" value="ECO:0007669"/>
    <property type="project" value="UniProtKB-EC"/>
</dbReference>
<dbReference type="GO" id="GO:0000287">
    <property type="term" value="F:magnesium ion binding"/>
    <property type="evidence" value="ECO:0007669"/>
    <property type="project" value="TreeGrafter"/>
</dbReference>
<organism evidence="10 11">
    <name type="scientific">Flexivirga aerilata</name>
    <dbReference type="NCBI Taxonomy" id="1656889"/>
    <lineage>
        <taxon>Bacteria</taxon>
        <taxon>Bacillati</taxon>
        <taxon>Actinomycetota</taxon>
        <taxon>Actinomycetes</taxon>
        <taxon>Micrococcales</taxon>
        <taxon>Dermacoccaceae</taxon>
        <taxon>Flexivirga</taxon>
    </lineage>
</organism>
<dbReference type="Pfam" id="PF00291">
    <property type="entry name" value="PALP"/>
    <property type="match status" value="1"/>
</dbReference>
<dbReference type="AlphaFoldDB" id="A0A849AEJ5"/>
<evidence type="ECO:0000256" key="1">
    <source>
        <dbReference type="ARBA" id="ARBA00001274"/>
    </source>
</evidence>
<keyword evidence="11" id="KW-1185">Reference proteome</keyword>
<dbReference type="Gene3D" id="3.40.50.1100">
    <property type="match status" value="2"/>
</dbReference>
<reference evidence="10 11" key="1">
    <citation type="submission" date="2020-05" db="EMBL/GenBank/DDBJ databases">
        <title>Flexivirga sp. ID2601S isolated from air conditioner.</title>
        <authorList>
            <person name="Kim D.H."/>
        </authorList>
    </citation>
    <scope>NUCLEOTIDE SEQUENCE [LARGE SCALE GENOMIC DNA]</scope>
    <source>
        <strain evidence="10 11">ID2601S</strain>
    </source>
</reference>